<dbReference type="GO" id="GO:0009279">
    <property type="term" value="C:cell outer membrane"/>
    <property type="evidence" value="ECO:0007669"/>
    <property type="project" value="UniProtKB-SubCell"/>
</dbReference>
<keyword evidence="6 8" id="KW-0472">Membrane</keyword>
<accession>A0A160DT23</accession>
<dbReference type="OrthoDB" id="9795928at2"/>
<comment type="subcellular location">
    <subcellularLocation>
        <location evidence="1 8">Cell outer membrane</location>
        <topology evidence="1 8">Multi-pass membrane protein</topology>
    </subcellularLocation>
</comment>
<proteinExistence type="inferred from homology"/>
<dbReference type="Gene3D" id="2.40.170.20">
    <property type="entry name" value="TonB-dependent receptor, beta-barrel domain"/>
    <property type="match status" value="1"/>
</dbReference>
<dbReference type="GO" id="GO:0015344">
    <property type="term" value="F:siderophore uptake transmembrane transporter activity"/>
    <property type="evidence" value="ECO:0007669"/>
    <property type="project" value="TreeGrafter"/>
</dbReference>
<evidence type="ECO:0000259" key="13">
    <source>
        <dbReference type="Pfam" id="PF07715"/>
    </source>
</evidence>
<dbReference type="PROSITE" id="PS52016">
    <property type="entry name" value="TONB_DEPENDENT_REC_3"/>
    <property type="match status" value="1"/>
</dbReference>
<keyword evidence="4 8" id="KW-0812">Transmembrane</keyword>
<evidence type="ECO:0000256" key="4">
    <source>
        <dbReference type="ARBA" id="ARBA00022692"/>
    </source>
</evidence>
<keyword evidence="14" id="KW-0675">Receptor</keyword>
<feature type="domain" description="TonB-dependent receptor plug" evidence="13">
    <location>
        <begin position="71"/>
        <end position="173"/>
    </location>
</feature>
<dbReference type="KEGG" id="dko:I596_1462"/>
<keyword evidence="2 8" id="KW-0813">Transport</keyword>
<dbReference type="InterPro" id="IPR036942">
    <property type="entry name" value="Beta-barrel_TonB_sf"/>
</dbReference>
<dbReference type="PANTHER" id="PTHR30069">
    <property type="entry name" value="TONB-DEPENDENT OUTER MEMBRANE RECEPTOR"/>
    <property type="match status" value="1"/>
</dbReference>
<dbReference type="Pfam" id="PF07715">
    <property type="entry name" value="Plug"/>
    <property type="match status" value="1"/>
</dbReference>
<evidence type="ECO:0000256" key="8">
    <source>
        <dbReference type="PROSITE-ProRule" id="PRU01360"/>
    </source>
</evidence>
<protein>
    <submittedName>
        <fullName evidence="14">Outer membrane hemin receptor</fullName>
    </submittedName>
</protein>
<evidence type="ECO:0000313" key="14">
    <source>
        <dbReference type="EMBL" id="ANB17488.1"/>
    </source>
</evidence>
<dbReference type="STRING" id="1300342.I596_1462"/>
<dbReference type="Pfam" id="PF00593">
    <property type="entry name" value="TonB_dep_Rec_b-barrel"/>
    <property type="match status" value="1"/>
</dbReference>
<evidence type="ECO:0000313" key="15">
    <source>
        <dbReference type="Proteomes" id="UP000076830"/>
    </source>
</evidence>
<feature type="compositionally biased region" description="Low complexity" evidence="10">
    <location>
        <begin position="29"/>
        <end position="46"/>
    </location>
</feature>
<feature type="region of interest" description="Disordered" evidence="10">
    <location>
        <begin position="29"/>
        <end position="49"/>
    </location>
</feature>
<evidence type="ECO:0000256" key="11">
    <source>
        <dbReference type="SAM" id="SignalP"/>
    </source>
</evidence>
<dbReference type="SUPFAM" id="SSF56935">
    <property type="entry name" value="Porins"/>
    <property type="match status" value="1"/>
</dbReference>
<name>A0A160DT23_9GAMM</name>
<reference evidence="14 15" key="1">
    <citation type="submission" date="2016-04" db="EMBL/GenBank/DDBJ databases">
        <title>Complete genome sequence of Dokdonella koreensis DS-123T.</title>
        <authorList>
            <person name="Kim J.F."/>
            <person name="Lee H."/>
            <person name="Kwak M.-J."/>
        </authorList>
    </citation>
    <scope>NUCLEOTIDE SEQUENCE [LARGE SCALE GENOMIC DNA]</scope>
    <source>
        <strain evidence="14 15">DS-123</strain>
    </source>
</reference>
<feature type="chain" id="PRO_5007813436" evidence="11">
    <location>
        <begin position="23"/>
        <end position="708"/>
    </location>
</feature>
<sequence length="708" mass="76171">MNRTLLALCIAAAFAAPLPLIAADADAPLPASDAAPPDGTATPADGTPHHDEQLEAVVVRASPLRQTSDQVIAPVAVLSGAELDDARSATLGAVVARLPGVQTTYFGPGVGRPVVRGLDGPRVGVLNDGMAASDVSNVSQDHAVTLEPFLANQIEVLKGPRTLLYGPGAIGGVVNVADGRIPESAPANGATGRAEINGDSVSHGGTGMARLDAGGSNYALHIDGLYRETQDYDTPEGVLENSAVKTRSGAIGGSVFGDWGFLGASVSRFLTDYGVPNGTHSHDHEHEHEHAAGGDDEHEEENVTIGMRQTRYDVKGGLQNPFAGIETLRFGFARTVYDHTEFENGQTGTQFFADTNEARLELVHAPLAGWRGAFGVQGTNRHFDAIGEEAFVPPTRSDNLGLFLTEQREWDRLTLELGARVDRTRLDPTAAAPHDHEHEHAHDEDDHPIGKRDFTSTSFSFGAGWRLADAWHLKLNLDRAQRAPAEEELFADGAHVATSTWEIGNAQLGKETSNQAELGLHYHSEFVEAKLAAYLNRFDDYIYLADTGTEEDGLPVREWTQANARFHGLEAEATFHLARGPAGHWDLRVWGDTVRARLDDGGGNLPRIPAARFGSSIHWSNDLMRASLGVVRYFDQDRVTAYETPTDGFTLVDANVAWTVHSSDRTSVELFANGSNLTNQTARLATSYIKDVAPLPGRSVVFGVRAFF</sequence>
<dbReference type="Proteomes" id="UP000076830">
    <property type="component" value="Chromosome"/>
</dbReference>
<feature type="region of interest" description="Disordered" evidence="10">
    <location>
        <begin position="277"/>
        <end position="302"/>
    </location>
</feature>
<gene>
    <name evidence="14" type="ORF">I596_1462</name>
</gene>
<keyword evidence="5 9" id="KW-0798">TonB box</keyword>
<dbReference type="RefSeq" id="WP_067645737.1">
    <property type="nucleotide sequence ID" value="NZ_CP015249.1"/>
</dbReference>
<evidence type="ECO:0000256" key="2">
    <source>
        <dbReference type="ARBA" id="ARBA00022448"/>
    </source>
</evidence>
<dbReference type="PATRIC" id="fig|1300342.3.peg.1425"/>
<comment type="similarity">
    <text evidence="8 9">Belongs to the TonB-dependent receptor family.</text>
</comment>
<evidence type="ECO:0000256" key="1">
    <source>
        <dbReference type="ARBA" id="ARBA00004571"/>
    </source>
</evidence>
<dbReference type="GO" id="GO:0044718">
    <property type="term" value="P:siderophore transmembrane transport"/>
    <property type="evidence" value="ECO:0007669"/>
    <property type="project" value="TreeGrafter"/>
</dbReference>
<dbReference type="InterPro" id="IPR039426">
    <property type="entry name" value="TonB-dep_rcpt-like"/>
</dbReference>
<evidence type="ECO:0000256" key="5">
    <source>
        <dbReference type="ARBA" id="ARBA00023077"/>
    </source>
</evidence>
<evidence type="ECO:0000256" key="9">
    <source>
        <dbReference type="RuleBase" id="RU003357"/>
    </source>
</evidence>
<keyword evidence="3 8" id="KW-1134">Transmembrane beta strand</keyword>
<feature type="domain" description="TonB-dependent receptor-like beta-barrel" evidence="12">
    <location>
        <begin position="272"/>
        <end position="677"/>
    </location>
</feature>
<keyword evidence="7 8" id="KW-0998">Cell outer membrane</keyword>
<feature type="signal peptide" evidence="11">
    <location>
        <begin position="1"/>
        <end position="22"/>
    </location>
</feature>
<evidence type="ECO:0000256" key="3">
    <source>
        <dbReference type="ARBA" id="ARBA00022452"/>
    </source>
</evidence>
<dbReference type="InterPro" id="IPR037066">
    <property type="entry name" value="Plug_dom_sf"/>
</dbReference>
<keyword evidence="15" id="KW-1185">Reference proteome</keyword>
<dbReference type="InterPro" id="IPR000531">
    <property type="entry name" value="Beta-barrel_TonB"/>
</dbReference>
<evidence type="ECO:0000256" key="10">
    <source>
        <dbReference type="SAM" id="MobiDB-lite"/>
    </source>
</evidence>
<dbReference type="AlphaFoldDB" id="A0A160DT23"/>
<keyword evidence="11" id="KW-0732">Signal</keyword>
<feature type="compositionally biased region" description="Basic and acidic residues" evidence="10">
    <location>
        <begin position="280"/>
        <end position="295"/>
    </location>
</feature>
<dbReference type="Gene3D" id="2.170.130.10">
    <property type="entry name" value="TonB-dependent receptor, plug domain"/>
    <property type="match status" value="1"/>
</dbReference>
<dbReference type="InterPro" id="IPR012910">
    <property type="entry name" value="Plug_dom"/>
</dbReference>
<dbReference type="EMBL" id="CP015249">
    <property type="protein sequence ID" value="ANB17488.1"/>
    <property type="molecule type" value="Genomic_DNA"/>
</dbReference>
<evidence type="ECO:0000256" key="6">
    <source>
        <dbReference type="ARBA" id="ARBA00023136"/>
    </source>
</evidence>
<organism evidence="14 15">
    <name type="scientific">Dokdonella koreensis DS-123</name>
    <dbReference type="NCBI Taxonomy" id="1300342"/>
    <lineage>
        <taxon>Bacteria</taxon>
        <taxon>Pseudomonadati</taxon>
        <taxon>Pseudomonadota</taxon>
        <taxon>Gammaproteobacteria</taxon>
        <taxon>Lysobacterales</taxon>
        <taxon>Rhodanobacteraceae</taxon>
        <taxon>Dokdonella</taxon>
    </lineage>
</organism>
<evidence type="ECO:0000259" key="12">
    <source>
        <dbReference type="Pfam" id="PF00593"/>
    </source>
</evidence>
<evidence type="ECO:0000256" key="7">
    <source>
        <dbReference type="ARBA" id="ARBA00023237"/>
    </source>
</evidence>
<dbReference type="PANTHER" id="PTHR30069:SF40">
    <property type="entry name" value="TONB-DEPENDENT RECEPTOR NMB0964-RELATED"/>
    <property type="match status" value="1"/>
</dbReference>